<dbReference type="PANTHER" id="PTHR11581:SF0">
    <property type="entry name" value="SMALL RIBOSOMAL SUBUNIT PROTEIN ES4"/>
    <property type="match status" value="1"/>
</dbReference>
<evidence type="ECO:0000256" key="1">
    <source>
        <dbReference type="ARBA" id="ARBA00007500"/>
    </source>
</evidence>
<dbReference type="OrthoDB" id="1109245at2759"/>
<dbReference type="AlphaFoldDB" id="A0A9P6GYJ8"/>
<dbReference type="EMBL" id="SBJO01000209">
    <property type="protein sequence ID" value="KAF9762109.1"/>
    <property type="molecule type" value="Genomic_DNA"/>
</dbReference>
<keyword evidence="2" id="KW-0699">rRNA-binding</keyword>
<accession>A0A9P6GYJ8</accession>
<dbReference type="InterPro" id="IPR013845">
    <property type="entry name" value="Ribosomal_eS4_central_region"/>
</dbReference>
<dbReference type="GO" id="GO:0022627">
    <property type="term" value="C:cytosolic small ribosomal subunit"/>
    <property type="evidence" value="ECO:0007669"/>
    <property type="project" value="TreeGrafter"/>
</dbReference>
<keyword evidence="8" id="KW-1185">Reference proteome</keyword>
<keyword evidence="4 7" id="KW-0689">Ribosomal protein</keyword>
<dbReference type="Proteomes" id="UP000740883">
    <property type="component" value="Unassembled WGS sequence"/>
</dbReference>
<evidence type="ECO:0000256" key="2">
    <source>
        <dbReference type="ARBA" id="ARBA00022730"/>
    </source>
</evidence>
<dbReference type="Gene3D" id="2.30.30.30">
    <property type="match status" value="1"/>
</dbReference>
<protein>
    <submittedName>
        <fullName evidence="7">40S ribosomal protein S4</fullName>
    </submittedName>
</protein>
<comment type="similarity">
    <text evidence="1">Belongs to the eukaryotic ribosomal protein eS4 family.</text>
</comment>
<reference evidence="7 8" key="1">
    <citation type="journal article" date="2020" name="Genome Biol. Evol.">
        <title>Comparative genomics of strictly vertically transmitted, feminizing microsporidia endosymbionts of amphipod crustaceans.</title>
        <authorList>
            <person name="Cormier A."/>
            <person name="Chebbi M.A."/>
            <person name="Giraud I."/>
            <person name="Wattier R."/>
            <person name="Teixeira M."/>
            <person name="Gilbert C."/>
            <person name="Rigaud T."/>
            <person name="Cordaux R."/>
        </authorList>
    </citation>
    <scope>NUCLEOTIDE SEQUENCE [LARGE SCALE GENOMIC DNA]</scope>
    <source>
        <strain evidence="7 8">Ou3-Ou53</strain>
    </source>
</reference>
<dbReference type="GO" id="GO:0006412">
    <property type="term" value="P:translation"/>
    <property type="evidence" value="ECO:0007669"/>
    <property type="project" value="InterPro"/>
</dbReference>
<dbReference type="GO" id="GO:0019843">
    <property type="term" value="F:rRNA binding"/>
    <property type="evidence" value="ECO:0007669"/>
    <property type="project" value="UniProtKB-KW"/>
</dbReference>
<keyword evidence="5" id="KW-0687">Ribonucleoprotein</keyword>
<dbReference type="InterPro" id="IPR041982">
    <property type="entry name" value="Ribosomal_eS4_KOW"/>
</dbReference>
<evidence type="ECO:0000313" key="8">
    <source>
        <dbReference type="Proteomes" id="UP000740883"/>
    </source>
</evidence>
<sequence>MLYSVDKKFHIHKIEKTEASYKLAKVIAKKTMYEDVPYIFTNDGSCFRYCDPKIQIHDTVKIDLETRKVVDFISFGADKIAFVTQGENMGRVGVIKHIKEVDYSDSIITVEDFAQKVFTVPSKALVIIGNTEEDLIISLPSQRGIRLTDLEKSNIRFGEIVKHEEMEEIEIEG</sequence>
<dbReference type="InterPro" id="IPR014722">
    <property type="entry name" value="Rib_uL2_dom2"/>
</dbReference>
<feature type="domain" description="Small ribosomal subunit protein eS4 central region" evidence="6">
    <location>
        <begin position="1"/>
        <end position="69"/>
    </location>
</feature>
<dbReference type="Gene3D" id="2.40.50.740">
    <property type="match status" value="1"/>
</dbReference>
<evidence type="ECO:0000259" key="6">
    <source>
        <dbReference type="Pfam" id="PF00900"/>
    </source>
</evidence>
<dbReference type="CDD" id="cd06087">
    <property type="entry name" value="KOW_RPS4"/>
    <property type="match status" value="1"/>
</dbReference>
<evidence type="ECO:0000313" key="7">
    <source>
        <dbReference type="EMBL" id="KAF9762109.1"/>
    </source>
</evidence>
<dbReference type="InterPro" id="IPR000876">
    <property type="entry name" value="Ribosomal_eS4"/>
</dbReference>
<gene>
    <name evidence="7" type="primary">RPS4</name>
    <name evidence="7" type="ORF">NGRA_2204</name>
</gene>
<dbReference type="InterPro" id="IPR038237">
    <property type="entry name" value="Ribosomal_eS4_central_sf"/>
</dbReference>
<name>A0A9P6GYJ8_9MICR</name>
<dbReference type="GO" id="GO:0003735">
    <property type="term" value="F:structural constituent of ribosome"/>
    <property type="evidence" value="ECO:0007669"/>
    <property type="project" value="InterPro"/>
</dbReference>
<organism evidence="7 8">
    <name type="scientific">Nosema granulosis</name>
    <dbReference type="NCBI Taxonomy" id="83296"/>
    <lineage>
        <taxon>Eukaryota</taxon>
        <taxon>Fungi</taxon>
        <taxon>Fungi incertae sedis</taxon>
        <taxon>Microsporidia</taxon>
        <taxon>Nosematidae</taxon>
        <taxon>Nosema</taxon>
    </lineage>
</organism>
<comment type="caution">
    <text evidence="7">The sequence shown here is derived from an EMBL/GenBank/DDBJ whole genome shotgun (WGS) entry which is preliminary data.</text>
</comment>
<evidence type="ECO:0000256" key="5">
    <source>
        <dbReference type="ARBA" id="ARBA00023274"/>
    </source>
</evidence>
<dbReference type="PANTHER" id="PTHR11581">
    <property type="entry name" value="30S/40S RIBOSOMAL PROTEIN S4"/>
    <property type="match status" value="1"/>
</dbReference>
<keyword evidence="3" id="KW-0694">RNA-binding</keyword>
<evidence type="ECO:0000256" key="3">
    <source>
        <dbReference type="ARBA" id="ARBA00022884"/>
    </source>
</evidence>
<dbReference type="Pfam" id="PF00900">
    <property type="entry name" value="Ribosomal_S4e"/>
    <property type="match status" value="1"/>
</dbReference>
<evidence type="ECO:0000256" key="4">
    <source>
        <dbReference type="ARBA" id="ARBA00022980"/>
    </source>
</evidence>
<proteinExistence type="inferred from homology"/>